<accession>A0A0N5CDW2</accession>
<organism evidence="2 3">
    <name type="scientific">Strongyloides papillosus</name>
    <name type="common">Intestinal threadworm</name>
    <dbReference type="NCBI Taxonomy" id="174720"/>
    <lineage>
        <taxon>Eukaryota</taxon>
        <taxon>Metazoa</taxon>
        <taxon>Ecdysozoa</taxon>
        <taxon>Nematoda</taxon>
        <taxon>Chromadorea</taxon>
        <taxon>Rhabditida</taxon>
        <taxon>Tylenchina</taxon>
        <taxon>Panagrolaimomorpha</taxon>
        <taxon>Strongyloidoidea</taxon>
        <taxon>Strongyloididae</taxon>
        <taxon>Strongyloides</taxon>
    </lineage>
</organism>
<dbReference type="WBParaSite" id="SPAL_0001605300.1">
    <property type="protein sequence ID" value="SPAL_0001605300.1"/>
    <property type="gene ID" value="SPAL_0001605300"/>
</dbReference>
<evidence type="ECO:0000313" key="2">
    <source>
        <dbReference type="Proteomes" id="UP000046392"/>
    </source>
</evidence>
<protein>
    <submittedName>
        <fullName evidence="3">Uncharacterized protein</fullName>
    </submittedName>
</protein>
<reference evidence="3" key="1">
    <citation type="submission" date="2017-02" db="UniProtKB">
        <authorList>
            <consortium name="WormBaseParasite"/>
        </authorList>
    </citation>
    <scope>IDENTIFICATION</scope>
</reference>
<proteinExistence type="predicted"/>
<feature type="region of interest" description="Disordered" evidence="1">
    <location>
        <begin position="1"/>
        <end position="20"/>
    </location>
</feature>
<dbReference type="AlphaFoldDB" id="A0A0N5CDW2"/>
<evidence type="ECO:0000313" key="3">
    <source>
        <dbReference type="WBParaSite" id="SPAL_0001605300.1"/>
    </source>
</evidence>
<name>A0A0N5CDW2_STREA</name>
<sequence length="129" mass="15268">MKSHQCQISYKDGIEEDNTQSSIEEGVNEECFIDLEKTKKARVEKIKSLKDANEYLKAELLPCQKSMEKHEYYCWEIKEDFSKLQRKKVPYSELETNFSVDLTGVDHLYDLSRDEICQLYQQEKISNDN</sequence>
<keyword evidence="2" id="KW-1185">Reference proteome</keyword>
<evidence type="ECO:0000256" key="1">
    <source>
        <dbReference type="SAM" id="MobiDB-lite"/>
    </source>
</evidence>
<dbReference type="Proteomes" id="UP000046392">
    <property type="component" value="Unplaced"/>
</dbReference>